<dbReference type="Pfam" id="PF12096">
    <property type="entry name" value="DUF3572"/>
    <property type="match status" value="1"/>
</dbReference>
<dbReference type="InterPro" id="IPR021955">
    <property type="entry name" value="DUF3572"/>
</dbReference>
<evidence type="ECO:0008006" key="3">
    <source>
        <dbReference type="Google" id="ProtNLM"/>
    </source>
</evidence>
<gene>
    <name evidence="1" type="ORF">AVT10_05130</name>
</gene>
<dbReference type="Proteomes" id="UP000076609">
    <property type="component" value="Unassembled WGS sequence"/>
</dbReference>
<evidence type="ECO:0000313" key="1">
    <source>
        <dbReference type="EMBL" id="KZE11624.1"/>
    </source>
</evidence>
<evidence type="ECO:0000313" key="2">
    <source>
        <dbReference type="Proteomes" id="UP000076609"/>
    </source>
</evidence>
<keyword evidence="2" id="KW-1185">Reference proteome</keyword>
<dbReference type="EMBL" id="LQQO01000034">
    <property type="protein sequence ID" value="KZE11624.1"/>
    <property type="molecule type" value="Genomic_DNA"/>
</dbReference>
<name>A0ABR5YCF6_9SPHN</name>
<protein>
    <recommendedName>
        <fullName evidence="3">DUF3572 domain-containing protein</fullName>
    </recommendedName>
</protein>
<reference evidence="2" key="1">
    <citation type="submission" date="2016-01" db="EMBL/GenBank/DDBJ databases">
        <title>Draft genome of Chromobacterium sp. F49.</title>
        <authorList>
            <person name="Hong K.W."/>
        </authorList>
    </citation>
    <scope>NUCLEOTIDE SEQUENCE [LARGE SCALE GENOMIC DNA]</scope>
    <source>
        <strain evidence="2">CN3</strain>
    </source>
</reference>
<proteinExistence type="predicted"/>
<dbReference type="RefSeq" id="WP_066692357.1">
    <property type="nucleotide sequence ID" value="NZ_CP117025.1"/>
</dbReference>
<comment type="caution">
    <text evidence="1">The sequence shown here is derived from an EMBL/GenBank/DDBJ whole genome shotgun (WGS) entry which is preliminary data.</text>
</comment>
<accession>A0ABR5YCF6</accession>
<sequence length="90" mass="9726">MRRPETNEDAATLGLNALVWVIGDDSRRDRFLALTGIDPAELRARAGDPGFLAQLLSHLESYEPDLIACAEALAVPPTALVRARAELETA</sequence>
<organism evidence="1 2">
    <name type="scientific">Sphingomonas hankookensis</name>
    <dbReference type="NCBI Taxonomy" id="563996"/>
    <lineage>
        <taxon>Bacteria</taxon>
        <taxon>Pseudomonadati</taxon>
        <taxon>Pseudomonadota</taxon>
        <taxon>Alphaproteobacteria</taxon>
        <taxon>Sphingomonadales</taxon>
        <taxon>Sphingomonadaceae</taxon>
        <taxon>Sphingomonas</taxon>
    </lineage>
</organism>